<evidence type="ECO:0000259" key="5">
    <source>
        <dbReference type="PROSITE" id="PS51078"/>
    </source>
</evidence>
<feature type="domain" description="IclR-ED" evidence="5">
    <location>
        <begin position="75"/>
        <end position="229"/>
    </location>
</feature>
<dbReference type="PANTHER" id="PTHR30136">
    <property type="entry name" value="HELIX-TURN-HELIX TRANSCRIPTIONAL REGULATOR, ICLR FAMILY"/>
    <property type="match status" value="1"/>
</dbReference>
<dbReference type="PROSITE" id="PS51078">
    <property type="entry name" value="ICLR_ED"/>
    <property type="match status" value="1"/>
</dbReference>
<evidence type="ECO:0000313" key="7">
    <source>
        <dbReference type="Proteomes" id="UP000662111"/>
    </source>
</evidence>
<organism evidence="6 7">
    <name type="scientific">Ornithinimicrobium pekingense</name>
    <dbReference type="NCBI Taxonomy" id="384677"/>
    <lineage>
        <taxon>Bacteria</taxon>
        <taxon>Bacillati</taxon>
        <taxon>Actinomycetota</taxon>
        <taxon>Actinomycetes</taxon>
        <taxon>Micrococcales</taxon>
        <taxon>Ornithinimicrobiaceae</taxon>
        <taxon>Ornithinimicrobium</taxon>
    </lineage>
</organism>
<dbReference type="InterPro" id="IPR050707">
    <property type="entry name" value="HTH_MetabolicPath_Reg"/>
</dbReference>
<dbReference type="SUPFAM" id="SSF46785">
    <property type="entry name" value="Winged helix' DNA-binding domain"/>
    <property type="match status" value="1"/>
</dbReference>
<protein>
    <submittedName>
        <fullName evidence="6">Transcriptional regulator</fullName>
    </submittedName>
</protein>
<name>A0ABQ2F8L2_9MICO</name>
<feature type="domain" description="HTH iclR-type" evidence="4">
    <location>
        <begin position="16"/>
        <end position="79"/>
    </location>
</feature>
<keyword evidence="7" id="KW-1185">Reference proteome</keyword>
<gene>
    <name evidence="6" type="ORF">GCM10011509_09230</name>
</gene>
<dbReference type="InterPro" id="IPR029016">
    <property type="entry name" value="GAF-like_dom_sf"/>
</dbReference>
<dbReference type="Pfam" id="PF09339">
    <property type="entry name" value="HTH_IclR"/>
    <property type="match status" value="1"/>
</dbReference>
<reference evidence="7" key="1">
    <citation type="journal article" date="2019" name="Int. J. Syst. Evol. Microbiol.">
        <title>The Global Catalogue of Microorganisms (GCM) 10K type strain sequencing project: providing services to taxonomists for standard genome sequencing and annotation.</title>
        <authorList>
            <consortium name="The Broad Institute Genomics Platform"/>
            <consortium name="The Broad Institute Genome Sequencing Center for Infectious Disease"/>
            <person name="Wu L."/>
            <person name="Ma J."/>
        </authorList>
    </citation>
    <scope>NUCLEOTIDE SEQUENCE [LARGE SCALE GENOMIC DNA]</scope>
    <source>
        <strain evidence="7">CGMCC 1.5362</strain>
    </source>
</reference>
<evidence type="ECO:0000259" key="4">
    <source>
        <dbReference type="PROSITE" id="PS51077"/>
    </source>
</evidence>
<dbReference type="PROSITE" id="PS51077">
    <property type="entry name" value="HTH_ICLR"/>
    <property type="match status" value="1"/>
</dbReference>
<dbReference type="InterPro" id="IPR014757">
    <property type="entry name" value="Tscrpt_reg_IclR_C"/>
</dbReference>
<dbReference type="InterPro" id="IPR036388">
    <property type="entry name" value="WH-like_DNA-bd_sf"/>
</dbReference>
<dbReference type="InterPro" id="IPR036390">
    <property type="entry name" value="WH_DNA-bd_sf"/>
</dbReference>
<accession>A0ABQ2F8L2</accession>
<dbReference type="InterPro" id="IPR005471">
    <property type="entry name" value="Tscrpt_reg_IclR_N"/>
</dbReference>
<keyword evidence="3" id="KW-0804">Transcription</keyword>
<sequence length="229" mass="23941">MLRGMTAPQHPRPETAQTLDRGLQVLLELGRPGGAGGLTVSELAVRLEVSRAVVYRLVTTLEHRAFVSRSEDGRYRLGLGVARLQYAVRPVLVDVARPVLQELADRTGATAHLTVAEGDQAVALLVTEPSWTDLHVAYRVGSRHPLERGAAGRAILEGRHGHPDRATTTTGELQLGAHGVAAAVPAVPGLEASVGVVTMGPPPPVEELVLAAARSLGSRLTGGPADSVG</sequence>
<evidence type="ECO:0000313" key="6">
    <source>
        <dbReference type="EMBL" id="GGK62979.1"/>
    </source>
</evidence>
<dbReference type="Proteomes" id="UP000662111">
    <property type="component" value="Unassembled WGS sequence"/>
</dbReference>
<evidence type="ECO:0000256" key="3">
    <source>
        <dbReference type="ARBA" id="ARBA00023163"/>
    </source>
</evidence>
<keyword evidence="1" id="KW-0805">Transcription regulation</keyword>
<keyword evidence="2" id="KW-0238">DNA-binding</keyword>
<dbReference type="Pfam" id="PF01614">
    <property type="entry name" value="IclR_C"/>
    <property type="match status" value="1"/>
</dbReference>
<dbReference type="Gene3D" id="3.30.450.40">
    <property type="match status" value="1"/>
</dbReference>
<dbReference type="Gene3D" id="1.10.10.10">
    <property type="entry name" value="Winged helix-like DNA-binding domain superfamily/Winged helix DNA-binding domain"/>
    <property type="match status" value="1"/>
</dbReference>
<dbReference type="EMBL" id="BMLB01000002">
    <property type="protein sequence ID" value="GGK62979.1"/>
    <property type="molecule type" value="Genomic_DNA"/>
</dbReference>
<dbReference type="SUPFAM" id="SSF55781">
    <property type="entry name" value="GAF domain-like"/>
    <property type="match status" value="1"/>
</dbReference>
<comment type="caution">
    <text evidence="6">The sequence shown here is derived from an EMBL/GenBank/DDBJ whole genome shotgun (WGS) entry which is preliminary data.</text>
</comment>
<dbReference type="SMART" id="SM00346">
    <property type="entry name" value="HTH_ICLR"/>
    <property type="match status" value="1"/>
</dbReference>
<evidence type="ECO:0000256" key="2">
    <source>
        <dbReference type="ARBA" id="ARBA00023125"/>
    </source>
</evidence>
<proteinExistence type="predicted"/>
<evidence type="ECO:0000256" key="1">
    <source>
        <dbReference type="ARBA" id="ARBA00023015"/>
    </source>
</evidence>
<dbReference type="PANTHER" id="PTHR30136:SF24">
    <property type="entry name" value="HTH-TYPE TRANSCRIPTIONAL REPRESSOR ALLR"/>
    <property type="match status" value="1"/>
</dbReference>